<keyword evidence="5" id="KW-1185">Reference proteome</keyword>
<dbReference type="GO" id="GO:0016787">
    <property type="term" value="F:hydrolase activity"/>
    <property type="evidence" value="ECO:0007669"/>
    <property type="project" value="UniProtKB-KW"/>
</dbReference>
<comment type="similarity">
    <text evidence="1">Belongs to the FAH family.</text>
</comment>
<keyword evidence="2" id="KW-0479">Metal-binding</keyword>
<dbReference type="Pfam" id="PF01557">
    <property type="entry name" value="FAA_hydrolase"/>
    <property type="match status" value="1"/>
</dbReference>
<dbReference type="SUPFAM" id="SSF56529">
    <property type="entry name" value="FAH"/>
    <property type="match status" value="1"/>
</dbReference>
<dbReference type="EMBL" id="CP119108">
    <property type="protein sequence ID" value="WEG09456.1"/>
    <property type="molecule type" value="Genomic_DNA"/>
</dbReference>
<evidence type="ECO:0000313" key="5">
    <source>
        <dbReference type="Proteomes" id="UP001214553"/>
    </source>
</evidence>
<evidence type="ECO:0000256" key="2">
    <source>
        <dbReference type="ARBA" id="ARBA00022723"/>
    </source>
</evidence>
<protein>
    <submittedName>
        <fullName evidence="4">Fumarylacetoacetate hydrolase family protein</fullName>
    </submittedName>
</protein>
<dbReference type="RefSeq" id="WP_275278780.1">
    <property type="nucleotide sequence ID" value="NZ_CP119108.1"/>
</dbReference>
<proteinExistence type="inferred from homology"/>
<dbReference type="InterPro" id="IPR011234">
    <property type="entry name" value="Fumarylacetoacetase-like_C"/>
</dbReference>
<reference evidence="4 5" key="1">
    <citation type="submission" date="2023-03" db="EMBL/GenBank/DDBJ databases">
        <title>Genome sequence of Microbacterium sp. KACC 23027.</title>
        <authorList>
            <person name="Kim S."/>
            <person name="Heo J."/>
            <person name="Kwon S.-W."/>
        </authorList>
    </citation>
    <scope>NUCLEOTIDE SEQUENCE [LARGE SCALE GENOMIC DNA]</scope>
    <source>
        <strain evidence="4 5">KACC 23027</strain>
    </source>
</reference>
<dbReference type="InterPro" id="IPR051121">
    <property type="entry name" value="FAH"/>
</dbReference>
<dbReference type="InterPro" id="IPR036663">
    <property type="entry name" value="Fumarylacetoacetase_C_sf"/>
</dbReference>
<sequence>MRLVTYRASTGPRIGVVLPDDRVHDVRAGTLEEIVGDAAALDGAREAADAASTSLDLPRIDELELLPPVRPGKLLCIGYNYRGHVPDGEDPTANDPAYPDVFVKTANVLIGPNDPVELPQVEADVDYEGEIALVIGRRAKNVTLDAALDHVAGYTLFDDVTARDWQRHGSQFTLGKSFDTFGPLGPWLVTADEIADPQDLVVEVERDGVITARQSTATMIFPMAFLVHHLSQVMTLEPGDVISTGTPQKLPAAAEAHRPLADGDAVTVRVAGLGELTTRFTTTTEDAR</sequence>
<accession>A0ABY8BZ20</accession>
<feature type="domain" description="Fumarylacetoacetase-like C-terminal" evidence="3">
    <location>
        <begin position="74"/>
        <end position="280"/>
    </location>
</feature>
<evidence type="ECO:0000313" key="4">
    <source>
        <dbReference type="EMBL" id="WEG09456.1"/>
    </source>
</evidence>
<gene>
    <name evidence="4" type="ORF">PU630_02495</name>
</gene>
<evidence type="ECO:0000259" key="3">
    <source>
        <dbReference type="Pfam" id="PF01557"/>
    </source>
</evidence>
<evidence type="ECO:0000256" key="1">
    <source>
        <dbReference type="ARBA" id="ARBA00010211"/>
    </source>
</evidence>
<dbReference type="Gene3D" id="3.90.850.10">
    <property type="entry name" value="Fumarylacetoacetase-like, C-terminal domain"/>
    <property type="match status" value="1"/>
</dbReference>
<dbReference type="PANTHER" id="PTHR42796">
    <property type="entry name" value="FUMARYLACETOACETATE HYDROLASE DOMAIN-CONTAINING PROTEIN 2A-RELATED"/>
    <property type="match status" value="1"/>
</dbReference>
<keyword evidence="4" id="KW-0378">Hydrolase</keyword>
<dbReference type="PANTHER" id="PTHR42796:SF4">
    <property type="entry name" value="FUMARYLACETOACETATE HYDROLASE DOMAIN-CONTAINING PROTEIN 2A"/>
    <property type="match status" value="1"/>
</dbReference>
<name>A0ABY8BZ20_9MICO</name>
<dbReference type="Proteomes" id="UP001214553">
    <property type="component" value="Chromosome"/>
</dbReference>
<organism evidence="4 5">
    <name type="scientific">Microbacterium horticulturae</name>
    <dbReference type="NCBI Taxonomy" id="3028316"/>
    <lineage>
        <taxon>Bacteria</taxon>
        <taxon>Bacillati</taxon>
        <taxon>Actinomycetota</taxon>
        <taxon>Actinomycetes</taxon>
        <taxon>Micrococcales</taxon>
        <taxon>Microbacteriaceae</taxon>
        <taxon>Microbacterium</taxon>
    </lineage>
</organism>